<evidence type="ECO:0000256" key="5">
    <source>
        <dbReference type="ARBA" id="ARBA00022839"/>
    </source>
</evidence>
<keyword evidence="5 9" id="KW-0269">Exonuclease</keyword>
<dbReference type="InterPro" id="IPR051673">
    <property type="entry name" value="SSDNA_exonuclease_RecJ"/>
</dbReference>
<comment type="caution">
    <text evidence="9">The sequence shown here is derived from an EMBL/GenBank/DDBJ whole genome shotgun (WGS) entry which is preliminary data.</text>
</comment>
<evidence type="ECO:0000256" key="1">
    <source>
        <dbReference type="ARBA" id="ARBA00005915"/>
    </source>
</evidence>
<dbReference type="Gene3D" id="3.10.310.30">
    <property type="match status" value="1"/>
</dbReference>
<accession>A0ABR7ZYI1</accession>
<dbReference type="NCBIfam" id="TIGR00644">
    <property type="entry name" value="recJ"/>
    <property type="match status" value="1"/>
</dbReference>
<evidence type="ECO:0000256" key="2">
    <source>
        <dbReference type="ARBA" id="ARBA00019841"/>
    </source>
</evidence>
<evidence type="ECO:0000259" key="6">
    <source>
        <dbReference type="Pfam" id="PF01368"/>
    </source>
</evidence>
<evidence type="ECO:0000256" key="3">
    <source>
        <dbReference type="ARBA" id="ARBA00022722"/>
    </source>
</evidence>
<feature type="domain" description="DHHA1" evidence="7">
    <location>
        <begin position="358"/>
        <end position="449"/>
    </location>
</feature>
<reference evidence="9 10" key="1">
    <citation type="journal article" date="2020" name="ISME J.">
        <title>Comparative genomics reveals insights into cyanobacterial evolution and habitat adaptation.</title>
        <authorList>
            <person name="Chen M.Y."/>
            <person name="Teng W.K."/>
            <person name="Zhao L."/>
            <person name="Hu C.X."/>
            <person name="Zhou Y.K."/>
            <person name="Han B.P."/>
            <person name="Song L.R."/>
            <person name="Shu W.S."/>
        </authorList>
    </citation>
    <scope>NUCLEOTIDE SEQUENCE [LARGE SCALE GENOMIC DNA]</scope>
    <source>
        <strain evidence="9 10">FACHB-723</strain>
    </source>
</reference>
<dbReference type="Pfam" id="PF02272">
    <property type="entry name" value="DHHA1"/>
    <property type="match status" value="1"/>
</dbReference>
<proteinExistence type="inferred from homology"/>
<evidence type="ECO:0000259" key="8">
    <source>
        <dbReference type="Pfam" id="PF17768"/>
    </source>
</evidence>
<dbReference type="PANTHER" id="PTHR30255">
    <property type="entry name" value="SINGLE-STRANDED-DNA-SPECIFIC EXONUCLEASE RECJ"/>
    <property type="match status" value="1"/>
</dbReference>
<dbReference type="RefSeq" id="WP_190403680.1">
    <property type="nucleotide sequence ID" value="NZ_JACJQB010000023.1"/>
</dbReference>
<feature type="domain" description="DDH" evidence="6">
    <location>
        <begin position="80"/>
        <end position="238"/>
    </location>
</feature>
<dbReference type="Proteomes" id="UP000642094">
    <property type="component" value="Unassembled WGS sequence"/>
</dbReference>
<dbReference type="Gene3D" id="3.90.1640.30">
    <property type="match status" value="1"/>
</dbReference>
<dbReference type="InterPro" id="IPR041122">
    <property type="entry name" value="RecJ_OB"/>
</dbReference>
<keyword evidence="3" id="KW-0540">Nuclease</keyword>
<dbReference type="Pfam" id="PF17768">
    <property type="entry name" value="RecJ_OB"/>
    <property type="match status" value="1"/>
</dbReference>
<evidence type="ECO:0000313" key="10">
    <source>
        <dbReference type="Proteomes" id="UP000642094"/>
    </source>
</evidence>
<sequence>MKSSTKWHILEPVVPPTWLSEKVGKFAAQLLWQRGIVGPEQVDAFLNIADYQPTSAFAFGEEMQWAIARIQQAWSQGDAIAIWGDFDADGITATSVLWEGLGQFFTQHEQLFFYIPDRLKESHGISIRGLDELRSQCHAAGKNLSLIITCDTGSTSLEALLYVQKLGIDVIVTDHHTLPDVRPPVTAIINPRYLDDDHPLFHLSGVAVAYKLMEALYETLSEIPQKPLEDLLDLVAIGLVADLVKLTGDCRYLAQKGIEVLRQKKRLGVRMLLEQCKRVGDRPIDISFGIAPRINAVSRIWGDVQKCVELLTTRDEKLCASLITQTELANTERKSLQKKVFKQVQAKISQLDLSTTGIIVLADPQWSVGVLGLVAGQVVAEYGRPTILCTVEDGIAKGSARSLEGINLYDLLKGQEHLLLSFGGHPLAGGLSFKLENLQVLTEALDQTFWSQHGQLQSKALTIDLEVTVADLTRELFNEFKQLEPFGMGNPSPKLLVRDCLFSEISNANIRNHKGQKVEYIKTEFTLSDRHGDQIYGGWWGHYSYEMPDTPCDVVIELVDNAFRRRYDARLLDFHAQSAPLTADTPTLAPTSLQKPDHLQIIDWRGRSAIAIDPQLSATICDRCPQSWQDLHTIIDRANQNTQSLALIYPNPEQINGEMAWQTLVGIAKYLCRTGKSILRSQLITKLGIDDLDVLQMGFMELRKYGYAIKLGEQVQHSEDSELRIASLEASHPSPTQIPHQSNEFIQAVNELAFQQQFFDRQLQNLASVTGTVLTS</sequence>
<dbReference type="InterPro" id="IPR001667">
    <property type="entry name" value="DDH_dom"/>
</dbReference>
<organism evidence="9 10">
    <name type="scientific">Pseudanabaena mucicola FACHB-723</name>
    <dbReference type="NCBI Taxonomy" id="2692860"/>
    <lineage>
        <taxon>Bacteria</taxon>
        <taxon>Bacillati</taxon>
        <taxon>Cyanobacteriota</taxon>
        <taxon>Cyanophyceae</taxon>
        <taxon>Pseudanabaenales</taxon>
        <taxon>Pseudanabaenaceae</taxon>
        <taxon>Pseudanabaena</taxon>
    </lineage>
</organism>
<dbReference type="InterPro" id="IPR003156">
    <property type="entry name" value="DHHA1_dom"/>
</dbReference>
<dbReference type="GO" id="GO:0004527">
    <property type="term" value="F:exonuclease activity"/>
    <property type="evidence" value="ECO:0007669"/>
    <property type="project" value="UniProtKB-KW"/>
</dbReference>
<protein>
    <recommendedName>
        <fullName evidence="2">Single-stranded-DNA-specific exonuclease RecJ</fullName>
    </recommendedName>
</protein>
<dbReference type="SUPFAM" id="SSF64182">
    <property type="entry name" value="DHH phosphoesterases"/>
    <property type="match status" value="1"/>
</dbReference>
<keyword evidence="10" id="KW-1185">Reference proteome</keyword>
<evidence type="ECO:0000313" key="9">
    <source>
        <dbReference type="EMBL" id="MBD2188834.1"/>
    </source>
</evidence>
<evidence type="ECO:0000256" key="4">
    <source>
        <dbReference type="ARBA" id="ARBA00022801"/>
    </source>
</evidence>
<feature type="domain" description="RecJ OB" evidence="8">
    <location>
        <begin position="463"/>
        <end position="568"/>
    </location>
</feature>
<gene>
    <name evidence="9" type="primary">recJ</name>
    <name evidence="9" type="ORF">H6F41_11855</name>
</gene>
<dbReference type="InterPro" id="IPR038763">
    <property type="entry name" value="DHH_sf"/>
</dbReference>
<dbReference type="EMBL" id="JACJQB010000023">
    <property type="protein sequence ID" value="MBD2188834.1"/>
    <property type="molecule type" value="Genomic_DNA"/>
</dbReference>
<keyword evidence="4" id="KW-0378">Hydrolase</keyword>
<dbReference type="Pfam" id="PF01368">
    <property type="entry name" value="DHH"/>
    <property type="match status" value="1"/>
</dbReference>
<dbReference type="PANTHER" id="PTHR30255:SF2">
    <property type="entry name" value="SINGLE-STRANDED-DNA-SPECIFIC EXONUCLEASE RECJ"/>
    <property type="match status" value="1"/>
</dbReference>
<name>A0ABR7ZYI1_9CYAN</name>
<evidence type="ECO:0000259" key="7">
    <source>
        <dbReference type="Pfam" id="PF02272"/>
    </source>
</evidence>
<dbReference type="InterPro" id="IPR004610">
    <property type="entry name" value="RecJ"/>
</dbReference>
<comment type="similarity">
    <text evidence="1">Belongs to the RecJ family.</text>
</comment>